<dbReference type="AlphaFoldDB" id="A0A2P5D347"/>
<gene>
    <name evidence="1" type="ORF">PanWU01x14_101370</name>
</gene>
<dbReference type="Proteomes" id="UP000237105">
    <property type="component" value="Unassembled WGS sequence"/>
</dbReference>
<name>A0A2P5D347_PARAD</name>
<comment type="caution">
    <text evidence="1">The sequence shown here is derived from an EMBL/GenBank/DDBJ whole genome shotgun (WGS) entry which is preliminary data.</text>
</comment>
<proteinExistence type="predicted"/>
<accession>A0A2P5D347</accession>
<evidence type="ECO:0000313" key="2">
    <source>
        <dbReference type="Proteomes" id="UP000237105"/>
    </source>
</evidence>
<dbReference type="EMBL" id="JXTB01000069">
    <property type="protein sequence ID" value="PON67713.1"/>
    <property type="molecule type" value="Genomic_DNA"/>
</dbReference>
<organism evidence="1 2">
    <name type="scientific">Parasponia andersonii</name>
    <name type="common">Sponia andersonii</name>
    <dbReference type="NCBI Taxonomy" id="3476"/>
    <lineage>
        <taxon>Eukaryota</taxon>
        <taxon>Viridiplantae</taxon>
        <taxon>Streptophyta</taxon>
        <taxon>Embryophyta</taxon>
        <taxon>Tracheophyta</taxon>
        <taxon>Spermatophyta</taxon>
        <taxon>Magnoliopsida</taxon>
        <taxon>eudicotyledons</taxon>
        <taxon>Gunneridae</taxon>
        <taxon>Pentapetalae</taxon>
        <taxon>rosids</taxon>
        <taxon>fabids</taxon>
        <taxon>Rosales</taxon>
        <taxon>Cannabaceae</taxon>
        <taxon>Parasponia</taxon>
    </lineage>
</organism>
<evidence type="ECO:0000313" key="1">
    <source>
        <dbReference type="EMBL" id="PON67713.1"/>
    </source>
</evidence>
<sequence length="127" mass="14170">MSTNEPLFEMHEIVPNVVTLALRVDELPTDYFLMLMEADGILVVNDVEVMEYFGADSLALYYSKNDLKLTKDGKDDGVRNYAEVLTDPALMEKIETWDIPASFSAAGLTSLDMAVATHIYKTLGPKF</sequence>
<reference evidence="2" key="1">
    <citation type="submission" date="2016-06" db="EMBL/GenBank/DDBJ databases">
        <title>Parallel loss of symbiosis genes in relatives of nitrogen-fixing non-legume Parasponia.</title>
        <authorList>
            <person name="Van Velzen R."/>
            <person name="Holmer R."/>
            <person name="Bu F."/>
            <person name="Rutten L."/>
            <person name="Van Zeijl A."/>
            <person name="Liu W."/>
            <person name="Santuari L."/>
            <person name="Cao Q."/>
            <person name="Sharma T."/>
            <person name="Shen D."/>
            <person name="Roswanjaya Y."/>
            <person name="Wardhani T."/>
            <person name="Kalhor M.S."/>
            <person name="Jansen J."/>
            <person name="Van den Hoogen J."/>
            <person name="Gungor B."/>
            <person name="Hartog M."/>
            <person name="Hontelez J."/>
            <person name="Verver J."/>
            <person name="Yang W.-C."/>
            <person name="Schijlen E."/>
            <person name="Repin R."/>
            <person name="Schilthuizen M."/>
            <person name="Schranz E."/>
            <person name="Heidstra R."/>
            <person name="Miyata K."/>
            <person name="Fedorova E."/>
            <person name="Kohlen W."/>
            <person name="Bisseling T."/>
            <person name="Smit S."/>
            <person name="Geurts R."/>
        </authorList>
    </citation>
    <scope>NUCLEOTIDE SEQUENCE [LARGE SCALE GENOMIC DNA]</scope>
    <source>
        <strain evidence="2">cv. WU1-14</strain>
    </source>
</reference>
<protein>
    <recommendedName>
        <fullName evidence="3">Ornithine cyclodeaminase/mu-crystallin</fullName>
    </recommendedName>
</protein>
<evidence type="ECO:0008006" key="3">
    <source>
        <dbReference type="Google" id="ProtNLM"/>
    </source>
</evidence>
<keyword evidence="2" id="KW-1185">Reference proteome</keyword>